<accession>A0ABW1SW03</accession>
<keyword evidence="1" id="KW-0732">Signal</keyword>
<proteinExistence type="predicted"/>
<organism evidence="2 3">
    <name type="scientific">Longivirga aurantiaca</name>
    <dbReference type="NCBI Taxonomy" id="1837743"/>
    <lineage>
        <taxon>Bacteria</taxon>
        <taxon>Bacillati</taxon>
        <taxon>Actinomycetota</taxon>
        <taxon>Actinomycetes</taxon>
        <taxon>Sporichthyales</taxon>
        <taxon>Sporichthyaceae</taxon>
        <taxon>Longivirga</taxon>
    </lineage>
</organism>
<gene>
    <name evidence="2" type="ORF">ACFQGU_01755</name>
</gene>
<feature type="signal peptide" evidence="1">
    <location>
        <begin position="1"/>
        <end position="30"/>
    </location>
</feature>
<name>A0ABW1SW03_9ACTN</name>
<dbReference type="Proteomes" id="UP001596138">
    <property type="component" value="Unassembled WGS sequence"/>
</dbReference>
<sequence length="47" mass="4895">MRITRDTVRIVVPPLLALGLVAALAHPADAGPAPVQQRTPVAQTVGR</sequence>
<evidence type="ECO:0000313" key="3">
    <source>
        <dbReference type="Proteomes" id="UP001596138"/>
    </source>
</evidence>
<protein>
    <submittedName>
        <fullName evidence="2">Uncharacterized protein</fullName>
    </submittedName>
</protein>
<keyword evidence="3" id="KW-1185">Reference proteome</keyword>
<dbReference type="EMBL" id="JBHSTI010000002">
    <property type="protein sequence ID" value="MFC6236586.1"/>
    <property type="molecule type" value="Genomic_DNA"/>
</dbReference>
<dbReference type="RefSeq" id="WP_386763628.1">
    <property type="nucleotide sequence ID" value="NZ_JBHSTI010000002.1"/>
</dbReference>
<evidence type="ECO:0000313" key="2">
    <source>
        <dbReference type="EMBL" id="MFC6236586.1"/>
    </source>
</evidence>
<comment type="caution">
    <text evidence="2">The sequence shown here is derived from an EMBL/GenBank/DDBJ whole genome shotgun (WGS) entry which is preliminary data.</text>
</comment>
<reference evidence="3" key="1">
    <citation type="journal article" date="2019" name="Int. J. Syst. Evol. Microbiol.">
        <title>The Global Catalogue of Microorganisms (GCM) 10K type strain sequencing project: providing services to taxonomists for standard genome sequencing and annotation.</title>
        <authorList>
            <consortium name="The Broad Institute Genomics Platform"/>
            <consortium name="The Broad Institute Genome Sequencing Center for Infectious Disease"/>
            <person name="Wu L."/>
            <person name="Ma J."/>
        </authorList>
    </citation>
    <scope>NUCLEOTIDE SEQUENCE [LARGE SCALE GENOMIC DNA]</scope>
    <source>
        <strain evidence="3">CGMCC 4.7317</strain>
    </source>
</reference>
<feature type="chain" id="PRO_5045732183" evidence="1">
    <location>
        <begin position="31"/>
        <end position="47"/>
    </location>
</feature>
<evidence type="ECO:0000256" key="1">
    <source>
        <dbReference type="SAM" id="SignalP"/>
    </source>
</evidence>